<dbReference type="Gene3D" id="3.90.79.10">
    <property type="entry name" value="Nucleoside Triphosphate Pyrophosphohydrolase"/>
    <property type="match status" value="1"/>
</dbReference>
<proteinExistence type="inferred from homology"/>
<organism evidence="4 5">
    <name type="scientific">Paenibacillus glycanilyticus</name>
    <dbReference type="NCBI Taxonomy" id="126569"/>
    <lineage>
        <taxon>Bacteria</taxon>
        <taxon>Bacillati</taxon>
        <taxon>Bacillota</taxon>
        <taxon>Bacilli</taxon>
        <taxon>Bacillales</taxon>
        <taxon>Paenibacillaceae</taxon>
        <taxon>Paenibacillus</taxon>
    </lineage>
</organism>
<evidence type="ECO:0000313" key="4">
    <source>
        <dbReference type="EMBL" id="GLX67906.1"/>
    </source>
</evidence>
<dbReference type="InterPro" id="IPR015797">
    <property type="entry name" value="NUDIX_hydrolase-like_dom_sf"/>
</dbReference>
<dbReference type="Pfam" id="PF00293">
    <property type="entry name" value="NUDIX"/>
    <property type="match status" value="1"/>
</dbReference>
<feature type="domain" description="Nudix hydrolase" evidence="3">
    <location>
        <begin position="1"/>
        <end position="109"/>
    </location>
</feature>
<evidence type="ECO:0000256" key="1">
    <source>
        <dbReference type="ARBA" id="ARBA00005582"/>
    </source>
</evidence>
<dbReference type="InterPro" id="IPR020084">
    <property type="entry name" value="NUDIX_hydrolase_CS"/>
</dbReference>
<protein>
    <recommendedName>
        <fullName evidence="3">Nudix hydrolase domain-containing protein</fullName>
    </recommendedName>
</protein>
<gene>
    <name evidence="4" type="ORF">MU1_22510</name>
</gene>
<dbReference type="PANTHER" id="PTHR43736:SF1">
    <property type="entry name" value="DIHYDRONEOPTERIN TRIPHOSPHATE DIPHOSPHATASE"/>
    <property type="match status" value="1"/>
</dbReference>
<name>A0ABQ6GAB3_9BACL</name>
<dbReference type="PROSITE" id="PS51462">
    <property type="entry name" value="NUDIX"/>
    <property type="match status" value="1"/>
</dbReference>
<comment type="similarity">
    <text evidence="1">Belongs to the Nudix hydrolase family.</text>
</comment>
<dbReference type="InterPro" id="IPR000086">
    <property type="entry name" value="NUDIX_hydrolase_dom"/>
</dbReference>
<accession>A0ABQ6GAB3</accession>
<dbReference type="Proteomes" id="UP001157114">
    <property type="component" value="Unassembled WGS sequence"/>
</dbReference>
<evidence type="ECO:0000313" key="5">
    <source>
        <dbReference type="Proteomes" id="UP001157114"/>
    </source>
</evidence>
<keyword evidence="2" id="KW-0378">Hydrolase</keyword>
<dbReference type="EMBL" id="BSSQ01000010">
    <property type="protein sequence ID" value="GLX67906.1"/>
    <property type="molecule type" value="Genomic_DNA"/>
</dbReference>
<dbReference type="PROSITE" id="PS00893">
    <property type="entry name" value="NUDIX_BOX"/>
    <property type="match status" value="1"/>
</dbReference>
<dbReference type="PANTHER" id="PTHR43736">
    <property type="entry name" value="ADP-RIBOSE PYROPHOSPHATASE"/>
    <property type="match status" value="1"/>
</dbReference>
<evidence type="ECO:0000256" key="2">
    <source>
        <dbReference type="ARBA" id="ARBA00022801"/>
    </source>
</evidence>
<comment type="caution">
    <text evidence="4">The sequence shown here is derived from an EMBL/GenBank/DDBJ whole genome shotgun (WGS) entry which is preliminary data.</text>
</comment>
<dbReference type="SUPFAM" id="SSF55811">
    <property type="entry name" value="Nudix"/>
    <property type="match status" value="1"/>
</dbReference>
<sequence length="126" mass="14153">MPGGTVEADESLAAALLREILEETGIIAEIKENVGACEFLIPYELDKRGTTHIHHIAVFYLVQSAKGTMIQFPEMIEDQDSLGGLWLPLEEITAINSSPLVQQAKEWIQIGKLSFEFKRLDQWEVL</sequence>
<keyword evidence="5" id="KW-1185">Reference proteome</keyword>
<evidence type="ECO:0000259" key="3">
    <source>
        <dbReference type="PROSITE" id="PS51462"/>
    </source>
</evidence>
<reference evidence="4 5" key="1">
    <citation type="submission" date="2023-03" db="EMBL/GenBank/DDBJ databases">
        <title>Draft genome sequence of the bacteria which degrade cell wall of Tricholomamatutake.</title>
        <authorList>
            <person name="Konishi Y."/>
            <person name="Fukuta Y."/>
            <person name="Shirasaka N."/>
        </authorList>
    </citation>
    <scope>NUCLEOTIDE SEQUENCE [LARGE SCALE GENOMIC DNA]</scope>
    <source>
        <strain evidence="5">mu1</strain>
    </source>
</reference>